<evidence type="ECO:0000256" key="3">
    <source>
        <dbReference type="ARBA" id="ARBA00022741"/>
    </source>
</evidence>
<evidence type="ECO:0000256" key="15">
    <source>
        <dbReference type="ARBA" id="ARBA00079680"/>
    </source>
</evidence>
<dbReference type="Gene3D" id="3.40.50.300">
    <property type="entry name" value="P-loop containing nucleotide triphosphate hydrolases"/>
    <property type="match status" value="1"/>
</dbReference>
<dbReference type="InterPro" id="IPR051988">
    <property type="entry name" value="HRR_RAD51_Paralog"/>
</dbReference>
<dbReference type="PANTHER" id="PTHR46457:SF1">
    <property type="entry name" value="DNA REPAIR PROTEIN RAD51 HOMOLOG 4"/>
    <property type="match status" value="1"/>
</dbReference>
<dbReference type="GO" id="GO:0005524">
    <property type="term" value="F:ATP binding"/>
    <property type="evidence" value="ECO:0007669"/>
    <property type="project" value="UniProtKB-KW"/>
</dbReference>
<reference evidence="17" key="1">
    <citation type="submission" date="2023-05" db="EMBL/GenBank/DDBJ databases">
        <title>High-quality long-read genome of Scophthalmus maximus.</title>
        <authorList>
            <person name="Lien S."/>
            <person name="Martinez P."/>
        </authorList>
    </citation>
    <scope>NUCLEOTIDE SEQUENCE [LARGE SCALE GENOMIC DNA]</scope>
</reference>
<dbReference type="PROSITE" id="PS50162">
    <property type="entry name" value="RECA_2"/>
    <property type="match status" value="1"/>
</dbReference>
<proteinExistence type="inferred from homology"/>
<evidence type="ECO:0000256" key="6">
    <source>
        <dbReference type="ARBA" id="ARBA00023125"/>
    </source>
</evidence>
<comment type="function">
    <text evidence="10">Involved in the homologous recombination repair (HRR) pathway of double-stranded DNA breaks arising during DNA replication or induced by DNA-damaging agents. Bind to single-stranded DNA (ssDNA) and has DNA-dependent ATPase activity. Part of the RAD51 paralog protein complex BCDX2 which acts in the BRCA1-BRCA2-dependent HR pathway. Upon DNA damage, BCDX2 acts downstream of BRCA2 recruitment and upstream of RAD51 recruitment. BCDX2 binds predominantly to the intersection of the four duplex arms of the Holliday junction and to junction of replication forks. The BCDX2 complex was originally reported to bind single-stranded DNA, single-stranded gaps in duplex DNA and specifically to nicks in duplex DNA. Involved in telomere maintenance. The BCDX2 subcomplex XRCC2:RAD51D can stimulate Holliday junction resolution by BLM.</text>
</comment>
<evidence type="ECO:0000256" key="13">
    <source>
        <dbReference type="ARBA" id="ARBA00078081"/>
    </source>
</evidence>
<name>A0A8D3AVH8_SCOMX</name>
<dbReference type="AlphaFoldDB" id="A0A8D3AVH8"/>
<evidence type="ECO:0000256" key="8">
    <source>
        <dbReference type="ARBA" id="ARBA00023204"/>
    </source>
</evidence>
<evidence type="ECO:0000256" key="2">
    <source>
        <dbReference type="ARBA" id="ARBA00007095"/>
    </source>
</evidence>
<evidence type="ECO:0000256" key="11">
    <source>
        <dbReference type="ARBA" id="ARBA00066228"/>
    </source>
</evidence>
<dbReference type="Proteomes" id="UP000694558">
    <property type="component" value="Chromosome 4"/>
</dbReference>
<evidence type="ECO:0000256" key="7">
    <source>
        <dbReference type="ARBA" id="ARBA00023172"/>
    </source>
</evidence>
<keyword evidence="3" id="KW-0547">Nucleotide-binding</keyword>
<comment type="subcellular location">
    <subcellularLocation>
        <location evidence="1">Nucleus</location>
    </subcellularLocation>
</comment>
<evidence type="ECO:0000256" key="10">
    <source>
        <dbReference type="ARBA" id="ARBA00057808"/>
    </source>
</evidence>
<organism evidence="17 18">
    <name type="scientific">Scophthalmus maximus</name>
    <name type="common">Turbot</name>
    <name type="synonym">Psetta maxima</name>
    <dbReference type="NCBI Taxonomy" id="52904"/>
    <lineage>
        <taxon>Eukaryota</taxon>
        <taxon>Metazoa</taxon>
        <taxon>Chordata</taxon>
        <taxon>Craniata</taxon>
        <taxon>Vertebrata</taxon>
        <taxon>Euteleostomi</taxon>
        <taxon>Actinopterygii</taxon>
        <taxon>Neopterygii</taxon>
        <taxon>Teleostei</taxon>
        <taxon>Neoteleostei</taxon>
        <taxon>Acanthomorphata</taxon>
        <taxon>Carangaria</taxon>
        <taxon>Pleuronectiformes</taxon>
        <taxon>Pleuronectoidei</taxon>
        <taxon>Scophthalmidae</taxon>
        <taxon>Scophthalmus</taxon>
    </lineage>
</organism>
<dbReference type="GO" id="GO:0007131">
    <property type="term" value="P:reciprocal meiotic recombination"/>
    <property type="evidence" value="ECO:0007669"/>
    <property type="project" value="TreeGrafter"/>
</dbReference>
<reference evidence="17" key="2">
    <citation type="submission" date="2025-08" db="UniProtKB">
        <authorList>
            <consortium name="Ensembl"/>
        </authorList>
    </citation>
    <scope>IDENTIFICATION</scope>
</reference>
<dbReference type="GO" id="GO:0005657">
    <property type="term" value="C:replication fork"/>
    <property type="evidence" value="ECO:0007669"/>
    <property type="project" value="TreeGrafter"/>
</dbReference>
<feature type="domain" description="RecA family profile 1" evidence="16">
    <location>
        <begin position="78"/>
        <end position="251"/>
    </location>
</feature>
<comment type="similarity">
    <text evidence="2">Belongs to the RecA family. RAD51 subfamily.</text>
</comment>
<dbReference type="GO" id="GO:0140664">
    <property type="term" value="F:ATP-dependent DNA damage sensor activity"/>
    <property type="evidence" value="ECO:0007669"/>
    <property type="project" value="InterPro"/>
</dbReference>
<evidence type="ECO:0000256" key="14">
    <source>
        <dbReference type="ARBA" id="ARBA00078131"/>
    </source>
</evidence>
<evidence type="ECO:0000256" key="12">
    <source>
        <dbReference type="ARBA" id="ARBA00073971"/>
    </source>
</evidence>
<evidence type="ECO:0000313" key="17">
    <source>
        <dbReference type="Ensembl" id="ENSSMAP00000024222.2"/>
    </source>
</evidence>
<dbReference type="InterPro" id="IPR048943">
    <property type="entry name" value="RAD51D_N"/>
</dbReference>
<dbReference type="CDD" id="cd19489">
    <property type="entry name" value="Rad51D"/>
    <property type="match status" value="1"/>
</dbReference>
<dbReference type="GO" id="GO:0000724">
    <property type="term" value="P:double-strand break repair via homologous recombination"/>
    <property type="evidence" value="ECO:0007669"/>
    <property type="project" value="TreeGrafter"/>
</dbReference>
<dbReference type="Pfam" id="PF21794">
    <property type="entry name" value="RAD51D_N"/>
    <property type="match status" value="1"/>
</dbReference>
<gene>
    <name evidence="17" type="primary">rad51d</name>
</gene>
<dbReference type="SUPFAM" id="SSF52540">
    <property type="entry name" value="P-loop containing nucleoside triphosphate hydrolases"/>
    <property type="match status" value="1"/>
</dbReference>
<evidence type="ECO:0000256" key="1">
    <source>
        <dbReference type="ARBA" id="ARBA00004123"/>
    </source>
</evidence>
<dbReference type="Pfam" id="PF08423">
    <property type="entry name" value="Rad51"/>
    <property type="match status" value="1"/>
</dbReference>
<dbReference type="Ensembl" id="ENSSMAT00000024515.2">
    <property type="protein sequence ID" value="ENSSMAP00000024222.2"/>
    <property type="gene ID" value="ENSSMAG00000014791.2"/>
</dbReference>
<accession>A0A8D3AVH8</accession>
<dbReference type="GO" id="GO:0000781">
    <property type="term" value="C:chromosome, telomeric region"/>
    <property type="evidence" value="ECO:0007669"/>
    <property type="project" value="UniProtKB-ARBA"/>
</dbReference>
<protein>
    <recommendedName>
        <fullName evidence="12">DNA repair protein RAD51 homolog 4</fullName>
    </recommendedName>
    <alternativeName>
        <fullName evidence="13">R51H3</fullName>
    </alternativeName>
    <alternativeName>
        <fullName evidence="14">RAD51 homolog D</fullName>
    </alternativeName>
    <alternativeName>
        <fullName evidence="15">RAD51-like protein 3</fullName>
    </alternativeName>
</protein>
<keyword evidence="9" id="KW-0539">Nucleus</keyword>
<dbReference type="GO" id="GO:0042148">
    <property type="term" value="P:DNA strand invasion"/>
    <property type="evidence" value="ECO:0007669"/>
    <property type="project" value="TreeGrafter"/>
</dbReference>
<keyword evidence="5" id="KW-0067">ATP-binding</keyword>
<dbReference type="InterPro" id="IPR013632">
    <property type="entry name" value="Rad51_C"/>
</dbReference>
<evidence type="ECO:0000256" key="5">
    <source>
        <dbReference type="ARBA" id="ARBA00022840"/>
    </source>
</evidence>
<comment type="subunit">
    <text evidence="11">Part of the BCDX2 complex consisting of RAD51B, RAD51C, RAD51D and XRCC2; the complex has a ring-like structure arranged into a flat disc around a central channel. In the absence of DNA, the BCDX2 subcomplex XRCC2:RAD51D formed a multimeric ring structure; in the presence of single-stranded DNA it formed a filamentous structure with the ssDNA. Interacts with SWSAP1 and ZSWIM7; involved in homologous recombination repair. Interacts with BLM; required for stimulation of BLM activity by the BCDX2 subcomplex XRCC2:RAD51D.</text>
</comment>
<evidence type="ECO:0000256" key="4">
    <source>
        <dbReference type="ARBA" id="ARBA00022763"/>
    </source>
</evidence>
<keyword evidence="4" id="KW-0227">DNA damage</keyword>
<dbReference type="GO" id="GO:0000400">
    <property type="term" value="F:four-way junction DNA binding"/>
    <property type="evidence" value="ECO:0007669"/>
    <property type="project" value="TreeGrafter"/>
</dbReference>
<dbReference type="InterPro" id="IPR020588">
    <property type="entry name" value="RecA_ATP-bd"/>
</dbReference>
<dbReference type="GO" id="GO:0000723">
    <property type="term" value="P:telomere maintenance"/>
    <property type="evidence" value="ECO:0007669"/>
    <property type="project" value="TreeGrafter"/>
</dbReference>
<keyword evidence="7" id="KW-0233">DNA recombination</keyword>
<dbReference type="InterPro" id="IPR047323">
    <property type="entry name" value="Rad51D_C"/>
</dbReference>
<dbReference type="GO" id="GO:0033063">
    <property type="term" value="C:Rad51B-Rad51C-Rad51D-XRCC2 complex"/>
    <property type="evidence" value="ECO:0007669"/>
    <property type="project" value="TreeGrafter"/>
</dbReference>
<keyword evidence="6" id="KW-0238">DNA-binding</keyword>
<dbReference type="PANTHER" id="PTHR46457">
    <property type="entry name" value="DNA REPAIR PROTEIN RAD51 HOMOLOG 4"/>
    <property type="match status" value="1"/>
</dbReference>
<sequence>MVLLRDGMCPGLDEGLVRGLRAADIKTVEDLVSSDMEELAQRCSVSYKALFAIRRVLLAQHAAFPVSGADLYEELLSSTAILSTGNPSLDKLLDSGLYTGEITELSGGPGSGKSQVCFGVAVHISHQLKQNVIYVDTTGGLTAGRLLQMLQAETSNAEEQMEALQRIRVFRLFDVFSLLDCLYGLCGGGLQRASVGGGSVKAVIVDSVSAVIAPLLGGKQNEGMSLMSQVAGVLKTMAKDFNVAALVTNHVTRSGGGGGEVQPGLGASWSHIPRTRVLLEKGGDVRRPGLRSATLIKSSRRVRRLITGD</sequence>
<evidence type="ECO:0000313" key="18">
    <source>
        <dbReference type="Proteomes" id="UP000694558"/>
    </source>
</evidence>
<evidence type="ECO:0000256" key="9">
    <source>
        <dbReference type="ARBA" id="ARBA00023242"/>
    </source>
</evidence>
<dbReference type="GO" id="GO:0003697">
    <property type="term" value="F:single-stranded DNA binding"/>
    <property type="evidence" value="ECO:0007669"/>
    <property type="project" value="TreeGrafter"/>
</dbReference>
<dbReference type="FunFam" id="3.40.50.300:FF:001042">
    <property type="entry name" value="DNA repair protein RAD51 homolog 4"/>
    <property type="match status" value="1"/>
</dbReference>
<evidence type="ECO:0000259" key="16">
    <source>
        <dbReference type="PROSITE" id="PS50162"/>
    </source>
</evidence>
<keyword evidence="8" id="KW-0234">DNA repair</keyword>
<dbReference type="InterPro" id="IPR027417">
    <property type="entry name" value="P-loop_NTPase"/>
</dbReference>
<dbReference type="GeneTree" id="ENSGT00940000159095"/>
<dbReference type="GO" id="GO:0005815">
    <property type="term" value="C:microtubule organizing center"/>
    <property type="evidence" value="ECO:0007669"/>
    <property type="project" value="TreeGrafter"/>
</dbReference>